<evidence type="ECO:0000256" key="1">
    <source>
        <dbReference type="SAM" id="SignalP"/>
    </source>
</evidence>
<name>A0A243BA88_BACTU</name>
<dbReference type="RefSeq" id="WP_061885043.1">
    <property type="nucleotide sequence ID" value="NZ_NFDL01000063.1"/>
</dbReference>
<gene>
    <name evidence="2" type="ORF">BK742_17185</name>
</gene>
<protein>
    <submittedName>
        <fullName evidence="2">Uncharacterized protein</fullName>
    </submittedName>
</protein>
<feature type="signal peptide" evidence="1">
    <location>
        <begin position="1"/>
        <end position="25"/>
    </location>
</feature>
<dbReference type="Proteomes" id="UP000195089">
    <property type="component" value="Unassembled WGS sequence"/>
</dbReference>
<organism evidence="2 3">
    <name type="scientific">Bacillus thuringiensis serovar pingluonsis</name>
    <dbReference type="NCBI Taxonomy" id="180881"/>
    <lineage>
        <taxon>Bacteria</taxon>
        <taxon>Bacillati</taxon>
        <taxon>Bacillota</taxon>
        <taxon>Bacilli</taxon>
        <taxon>Bacillales</taxon>
        <taxon>Bacillaceae</taxon>
        <taxon>Bacillus</taxon>
        <taxon>Bacillus cereus group</taxon>
    </lineage>
</organism>
<comment type="caution">
    <text evidence="2">The sequence shown here is derived from an EMBL/GenBank/DDBJ whole genome shotgun (WGS) entry which is preliminary data.</text>
</comment>
<evidence type="ECO:0000313" key="2">
    <source>
        <dbReference type="EMBL" id="OTY42317.1"/>
    </source>
</evidence>
<keyword evidence="1" id="KW-0732">Signal</keyword>
<dbReference type="AlphaFoldDB" id="A0A243BA88"/>
<sequence>MLKKSLVTVIGAASILGIGAGSSSASTIQHHSQPVIDSEELVVLPTSSEFNKGETQNESNLPSTRATFNITASLGKNSYIKSSNSFYIEGVAKLINIQT</sequence>
<accession>A0A243BA88</accession>
<proteinExistence type="predicted"/>
<evidence type="ECO:0000313" key="3">
    <source>
        <dbReference type="Proteomes" id="UP000195089"/>
    </source>
</evidence>
<feature type="chain" id="PRO_5011255374" evidence="1">
    <location>
        <begin position="26"/>
        <end position="99"/>
    </location>
</feature>
<dbReference type="EMBL" id="NFDL01000063">
    <property type="protein sequence ID" value="OTY42317.1"/>
    <property type="molecule type" value="Genomic_DNA"/>
</dbReference>
<reference evidence="2 3" key="1">
    <citation type="submission" date="2016-10" db="EMBL/GenBank/DDBJ databases">
        <title>Comparative genomics of Bacillus thuringiensis reveals a path to pathogens against multiple invertebrate hosts.</title>
        <authorList>
            <person name="Zheng J."/>
            <person name="Gao Q."/>
            <person name="Liu H."/>
            <person name="Peng D."/>
            <person name="Ruan L."/>
            <person name="Sun M."/>
        </authorList>
    </citation>
    <scope>NUCLEOTIDE SEQUENCE [LARGE SCALE GENOMIC DNA]</scope>
    <source>
        <strain evidence="2">BGSC 4BX1</strain>
    </source>
</reference>